<comment type="caution">
    <text evidence="5">The sequence shown here is derived from an EMBL/GenBank/DDBJ whole genome shotgun (WGS) entry which is preliminary data.</text>
</comment>
<dbReference type="InterPro" id="IPR007050">
    <property type="entry name" value="HTH_bacterioopsin"/>
</dbReference>
<protein>
    <submittedName>
        <fullName evidence="5">Bacterio-opsin activator domain-containing protein</fullName>
    </submittedName>
</protein>
<dbReference type="PANTHER" id="PTHR34236">
    <property type="entry name" value="DIMETHYL SULFOXIDE REDUCTASE TRANSCRIPTIONAL ACTIVATOR"/>
    <property type="match status" value="1"/>
</dbReference>
<dbReference type="PROSITE" id="PS50112">
    <property type="entry name" value="PAS"/>
    <property type="match status" value="2"/>
</dbReference>
<proteinExistence type="predicted"/>
<sequence>MRESDPATRPAAGGGTDGEIDDEFFRCAVDALTEGVLAADASGTVVYANAALARALDRPIEAIVGRPLSTAVPAGPIGDGPAERLADAGPVALDDAVFDVPAPGTDDDRRWLSASFSATEVDGAAVAVGIVRDATEREAELARYKRIIETVDDGIYILDQNFTVTDINEEIVSMTGYGREELVGEHASLLAGEDLLTQAAAASIEMLNSDREAATITSEIVAKDGTTLPIETRFSLYPFGDDSYGQLGVVRDISDRKQSERTLRALHDSTRGLLAVESRPDVTRLIVDTAVDVLDVAGAAIYLVDPEATALCPSAVAGDEGGFDESIQPLEPDGTLPWRVFVENEPAVVGVGDDDRASGLPIDCGLCVPLGDHGVFAVAVDDLTVIDDDTETLVGLLAASAEEALARLDREREVHRRDDRLERQNRRLRRLDELNTMIREIDQTLVEAGSIDDIGDAVCDRVVASDRFAFAWFGEPDPAADGGIEPRSWAGDDPRYLDDVDRSTVDACEPGAVAAKTGESVVVADVAAGLDGEPWRKAALARGFRSAIAVPLVHDGIGYGVLAVYATSPGTFDELTAVFAELGETIANAMNAAETRRALLTDTQTVLGFRVDAADDVLGWFAREASGAIEVEGVVPQAEDAVRVFFVATDVDPGALRDAAEGSVVVESLDVVAQRDDSCLVEAVVVGPTVLSAVVDRGAVVRSVEATTDEVRFEVAVPDGADVRRFMSTVRSRFPEAELVSKTASERPARTSAEFRNEVERRLTDRQLEVLRVAYLRGFYEWPRESTGQEVADALGVSQPTVNRHLRACERKLLTLLLDEERTGGGVHT</sequence>
<dbReference type="CDD" id="cd00130">
    <property type="entry name" value="PAS"/>
    <property type="match status" value="1"/>
</dbReference>
<dbReference type="InterPro" id="IPR013767">
    <property type="entry name" value="PAS_fold"/>
</dbReference>
<dbReference type="PANTHER" id="PTHR34236:SF1">
    <property type="entry name" value="DIMETHYL SULFOXIDE REDUCTASE TRANSCRIPTIONAL ACTIVATOR"/>
    <property type="match status" value="1"/>
</dbReference>
<evidence type="ECO:0000259" key="3">
    <source>
        <dbReference type="PROSITE" id="PS50112"/>
    </source>
</evidence>
<dbReference type="Pfam" id="PF13185">
    <property type="entry name" value="GAF_2"/>
    <property type="match status" value="2"/>
</dbReference>
<dbReference type="Proteomes" id="UP001596388">
    <property type="component" value="Unassembled WGS sequence"/>
</dbReference>
<evidence type="ECO:0000256" key="2">
    <source>
        <dbReference type="ARBA" id="ARBA00023163"/>
    </source>
</evidence>
<dbReference type="Pfam" id="PF00989">
    <property type="entry name" value="PAS"/>
    <property type="match status" value="1"/>
</dbReference>
<dbReference type="GeneID" id="79269282"/>
<dbReference type="Gene3D" id="3.30.450.20">
    <property type="entry name" value="PAS domain"/>
    <property type="match status" value="2"/>
</dbReference>
<dbReference type="SUPFAM" id="SSF88659">
    <property type="entry name" value="Sigma3 and sigma4 domains of RNA polymerase sigma factors"/>
    <property type="match status" value="1"/>
</dbReference>
<dbReference type="SMART" id="SM00091">
    <property type="entry name" value="PAS"/>
    <property type="match status" value="2"/>
</dbReference>
<reference evidence="5 6" key="1">
    <citation type="journal article" date="2019" name="Int. J. Syst. Evol. Microbiol.">
        <title>The Global Catalogue of Microorganisms (GCM) 10K type strain sequencing project: providing services to taxonomists for standard genome sequencing and annotation.</title>
        <authorList>
            <consortium name="The Broad Institute Genomics Platform"/>
            <consortium name="The Broad Institute Genome Sequencing Center for Infectious Disease"/>
            <person name="Wu L."/>
            <person name="Ma J."/>
        </authorList>
    </citation>
    <scope>NUCLEOTIDE SEQUENCE [LARGE SCALE GENOMIC DNA]</scope>
    <source>
        <strain evidence="5 6">DT55</strain>
    </source>
</reference>
<dbReference type="InterPro" id="IPR000700">
    <property type="entry name" value="PAS-assoc_C"/>
</dbReference>
<dbReference type="Gene3D" id="3.30.450.40">
    <property type="match status" value="2"/>
</dbReference>
<dbReference type="InterPro" id="IPR013324">
    <property type="entry name" value="RNA_pol_sigma_r3/r4-like"/>
</dbReference>
<dbReference type="InterPro" id="IPR035965">
    <property type="entry name" value="PAS-like_dom_sf"/>
</dbReference>
<dbReference type="EMBL" id="JBHTAG010000002">
    <property type="protein sequence ID" value="MFC7096824.1"/>
    <property type="molecule type" value="Genomic_DNA"/>
</dbReference>
<feature type="domain" description="PAS" evidence="3">
    <location>
        <begin position="140"/>
        <end position="194"/>
    </location>
</feature>
<keyword evidence="2" id="KW-0804">Transcription</keyword>
<dbReference type="InterPro" id="IPR003018">
    <property type="entry name" value="GAF"/>
</dbReference>
<dbReference type="InterPro" id="IPR031803">
    <property type="entry name" value="BAT_GAF/HTH-assoc"/>
</dbReference>
<dbReference type="AlphaFoldDB" id="A0ABD5WTF7"/>
<feature type="domain" description="PAC" evidence="4">
    <location>
        <begin position="214"/>
        <end position="265"/>
    </location>
</feature>
<dbReference type="Gene3D" id="1.10.10.10">
    <property type="entry name" value="Winged helix-like DNA-binding domain superfamily/Winged helix DNA-binding domain"/>
    <property type="match status" value="1"/>
</dbReference>
<dbReference type="SUPFAM" id="SSF55785">
    <property type="entry name" value="PYP-like sensor domain (PAS domain)"/>
    <property type="match status" value="2"/>
</dbReference>
<evidence type="ECO:0000313" key="5">
    <source>
        <dbReference type="EMBL" id="MFC7096824.1"/>
    </source>
</evidence>
<dbReference type="RefSeq" id="WP_276238718.1">
    <property type="nucleotide sequence ID" value="NZ_CP119989.1"/>
</dbReference>
<accession>A0ABD5WTF7</accession>
<evidence type="ECO:0000256" key="1">
    <source>
        <dbReference type="ARBA" id="ARBA00023015"/>
    </source>
</evidence>
<dbReference type="NCBIfam" id="TIGR00229">
    <property type="entry name" value="sensory_box"/>
    <property type="match status" value="1"/>
</dbReference>
<dbReference type="Pfam" id="PF04967">
    <property type="entry name" value="HTH_10"/>
    <property type="match status" value="1"/>
</dbReference>
<dbReference type="InterPro" id="IPR013656">
    <property type="entry name" value="PAS_4"/>
</dbReference>
<keyword evidence="1" id="KW-0805">Transcription regulation</keyword>
<name>A0ABD5WTF7_9EURY</name>
<feature type="domain" description="PAS" evidence="3">
    <location>
        <begin position="21"/>
        <end position="66"/>
    </location>
</feature>
<dbReference type="InterPro" id="IPR036388">
    <property type="entry name" value="WH-like_DNA-bd_sf"/>
</dbReference>
<gene>
    <name evidence="5" type="ORF">ACFQKD_05855</name>
</gene>
<organism evidence="5 6">
    <name type="scientific">Halobaculum marinum</name>
    <dbReference type="NCBI Taxonomy" id="3031996"/>
    <lineage>
        <taxon>Archaea</taxon>
        <taxon>Methanobacteriati</taxon>
        <taxon>Methanobacteriota</taxon>
        <taxon>Stenosarchaea group</taxon>
        <taxon>Halobacteria</taxon>
        <taxon>Halobacteriales</taxon>
        <taxon>Haloferacaceae</taxon>
        <taxon>Halobaculum</taxon>
    </lineage>
</organism>
<evidence type="ECO:0000259" key="4">
    <source>
        <dbReference type="PROSITE" id="PS50113"/>
    </source>
</evidence>
<dbReference type="InterPro" id="IPR029016">
    <property type="entry name" value="GAF-like_dom_sf"/>
</dbReference>
<dbReference type="SUPFAM" id="SSF55781">
    <property type="entry name" value="GAF domain-like"/>
    <property type="match status" value="2"/>
</dbReference>
<dbReference type="Pfam" id="PF15915">
    <property type="entry name" value="BAT"/>
    <property type="match status" value="1"/>
</dbReference>
<dbReference type="InterPro" id="IPR000014">
    <property type="entry name" value="PAS"/>
</dbReference>
<keyword evidence="6" id="KW-1185">Reference proteome</keyword>
<evidence type="ECO:0000313" key="6">
    <source>
        <dbReference type="Proteomes" id="UP001596388"/>
    </source>
</evidence>
<dbReference type="Pfam" id="PF08448">
    <property type="entry name" value="PAS_4"/>
    <property type="match status" value="1"/>
</dbReference>
<dbReference type="PROSITE" id="PS50113">
    <property type="entry name" value="PAC"/>
    <property type="match status" value="1"/>
</dbReference>